<protein>
    <submittedName>
        <fullName evidence="5">Anaphase-promoting complex subunit 1</fullName>
    </submittedName>
</protein>
<sequence>MYLRTGNETVAKRMRAPTTLSKLEKIRPDLLLLRTLCQSLIMWNQIEPSEMYVEELVPSVLRQYVSRFFEDELILVDEDASYLSTIVDLETIARSYLNIVAGACFAIAIRYASSFCRGAFETIMRYLSIVMPEGNPSDANMRLCHAAGPTVCAAVLNQLVYSLALMAGSGDLEVLRLCRVLRRRVVASNAQKDVALYSTQVAANTAIGLIMIGKGRYALATNDLSVAALVIAFFPVAPHSISDNRTYLQPLRFLWSLSAEERLIDVVDAQTEEPLAKAAVNILFKRSNMRYFDNINGPSPIILPQPSIIEKIIITCENYEGRSFHLRNRAHWEALKNILRTRHGSLPLTRIGKVRCEEKRSGDSNKGSDVVDSDLKNLSDAEFDEMEMENECRTTIDEMGESSNSSSSTHTLQQIEFEEQRKSDWTPSYADDVDRLINSFTSIFGTDDAHSFLQHYIKASFFLFLCFYCFIPLVILILLLQSRKSFLMAHLKKNFLILFTDIIEKDDTRFPRVQCREVTAFLERCERKRYEPTAIASHLAASVSCLP</sequence>
<keyword evidence="3" id="KW-0131">Cell cycle</keyword>
<evidence type="ECO:0000256" key="3">
    <source>
        <dbReference type="ARBA" id="ARBA00023306"/>
    </source>
</evidence>
<evidence type="ECO:0000313" key="5">
    <source>
        <dbReference type="EMBL" id="KHN85721.1"/>
    </source>
</evidence>
<keyword evidence="2" id="KW-0498">Mitosis</keyword>
<dbReference type="GO" id="GO:0051301">
    <property type="term" value="P:cell division"/>
    <property type="evidence" value="ECO:0007669"/>
    <property type="project" value="UniProtKB-KW"/>
</dbReference>
<keyword evidence="6" id="KW-1185">Reference proteome</keyword>
<dbReference type="GO" id="GO:0005680">
    <property type="term" value="C:anaphase-promoting complex"/>
    <property type="evidence" value="ECO:0007669"/>
    <property type="project" value="InterPro"/>
</dbReference>
<dbReference type="EMBL" id="JPKZ01000742">
    <property type="protein sequence ID" value="KHN85721.1"/>
    <property type="molecule type" value="Genomic_DNA"/>
</dbReference>
<keyword evidence="4" id="KW-1133">Transmembrane helix</keyword>
<name>A0A0B2VQC3_TOXCA</name>
<dbReference type="InterPro" id="IPR024990">
    <property type="entry name" value="Apc1"/>
</dbReference>
<feature type="transmembrane region" description="Helical" evidence="4">
    <location>
        <begin position="461"/>
        <end position="480"/>
    </location>
</feature>
<dbReference type="PANTHER" id="PTHR12827">
    <property type="entry name" value="MEIOTIC CHECKPOINT REGULATOR TSG24 FAMILY MEMBER"/>
    <property type="match status" value="1"/>
</dbReference>
<dbReference type="GO" id="GO:0070979">
    <property type="term" value="P:protein K11-linked ubiquitination"/>
    <property type="evidence" value="ECO:0007669"/>
    <property type="project" value="TreeGrafter"/>
</dbReference>
<reference evidence="5 6" key="1">
    <citation type="submission" date="2014-11" db="EMBL/GenBank/DDBJ databases">
        <title>Genetic blueprint of the zoonotic pathogen Toxocara canis.</title>
        <authorList>
            <person name="Zhu X.-Q."/>
            <person name="Korhonen P.K."/>
            <person name="Cai H."/>
            <person name="Young N.D."/>
            <person name="Nejsum P."/>
            <person name="von Samson-Himmelstjerna G."/>
            <person name="Boag P.R."/>
            <person name="Tan P."/>
            <person name="Li Q."/>
            <person name="Min J."/>
            <person name="Yang Y."/>
            <person name="Wang X."/>
            <person name="Fang X."/>
            <person name="Hall R.S."/>
            <person name="Hofmann A."/>
            <person name="Sternberg P.W."/>
            <person name="Jex A.R."/>
            <person name="Gasser R.B."/>
        </authorList>
    </citation>
    <scope>NUCLEOTIDE SEQUENCE [LARGE SCALE GENOMIC DNA]</scope>
    <source>
        <strain evidence="5">PN_DK_2014</strain>
    </source>
</reference>
<dbReference type="PANTHER" id="PTHR12827:SF3">
    <property type="entry name" value="ANAPHASE-PROMOTING COMPLEX SUBUNIT 1"/>
    <property type="match status" value="1"/>
</dbReference>
<comment type="caution">
    <text evidence="5">The sequence shown here is derived from an EMBL/GenBank/DDBJ whole genome shotgun (WGS) entry which is preliminary data.</text>
</comment>
<dbReference type="OrthoDB" id="26401at2759"/>
<evidence type="ECO:0000256" key="4">
    <source>
        <dbReference type="SAM" id="Phobius"/>
    </source>
</evidence>
<dbReference type="GO" id="GO:0007091">
    <property type="term" value="P:metaphase/anaphase transition of mitotic cell cycle"/>
    <property type="evidence" value="ECO:0007669"/>
    <property type="project" value="TreeGrafter"/>
</dbReference>
<keyword evidence="4" id="KW-0472">Membrane</keyword>
<dbReference type="GO" id="GO:0031145">
    <property type="term" value="P:anaphase-promoting complex-dependent catabolic process"/>
    <property type="evidence" value="ECO:0007669"/>
    <property type="project" value="TreeGrafter"/>
</dbReference>
<accession>A0A0B2VQC3</accession>
<evidence type="ECO:0000313" key="6">
    <source>
        <dbReference type="Proteomes" id="UP000031036"/>
    </source>
</evidence>
<keyword evidence="1" id="KW-0132">Cell division</keyword>
<gene>
    <name evidence="5" type="primary">APC1</name>
    <name evidence="5" type="ORF">Tcan_03672</name>
</gene>
<dbReference type="Proteomes" id="UP000031036">
    <property type="component" value="Unassembled WGS sequence"/>
</dbReference>
<evidence type="ECO:0000256" key="2">
    <source>
        <dbReference type="ARBA" id="ARBA00022776"/>
    </source>
</evidence>
<dbReference type="AlphaFoldDB" id="A0A0B2VQC3"/>
<dbReference type="GO" id="GO:0060090">
    <property type="term" value="F:molecular adaptor activity"/>
    <property type="evidence" value="ECO:0007669"/>
    <property type="project" value="TreeGrafter"/>
</dbReference>
<evidence type="ECO:0000256" key="1">
    <source>
        <dbReference type="ARBA" id="ARBA00022618"/>
    </source>
</evidence>
<organism evidence="5 6">
    <name type="scientific">Toxocara canis</name>
    <name type="common">Canine roundworm</name>
    <dbReference type="NCBI Taxonomy" id="6265"/>
    <lineage>
        <taxon>Eukaryota</taxon>
        <taxon>Metazoa</taxon>
        <taxon>Ecdysozoa</taxon>
        <taxon>Nematoda</taxon>
        <taxon>Chromadorea</taxon>
        <taxon>Rhabditida</taxon>
        <taxon>Spirurina</taxon>
        <taxon>Ascaridomorpha</taxon>
        <taxon>Ascaridoidea</taxon>
        <taxon>Toxocaridae</taxon>
        <taxon>Toxocara</taxon>
    </lineage>
</organism>
<keyword evidence="4" id="KW-0812">Transmembrane</keyword>
<dbReference type="STRING" id="6265.A0A0B2VQC3"/>
<proteinExistence type="predicted"/>